<dbReference type="Proteomes" id="UP001597277">
    <property type="component" value="Unassembled WGS sequence"/>
</dbReference>
<proteinExistence type="predicted"/>
<evidence type="ECO:0000256" key="1">
    <source>
        <dbReference type="SAM" id="Phobius"/>
    </source>
</evidence>
<gene>
    <name evidence="2" type="ORF">ACFSE6_14580</name>
</gene>
<name>A0ABW4L8B0_9MICO</name>
<sequence>MSDEVRTHSAEDTRRPAYGVGRVLILVYGIFALAATARATVQLMTRAGEAPLAYSLSAVAGLVYILATVALAHNGRRMRRVGWITVLVELAGVVTVGVLTTLEPQLFADDSVWSRFGAGYGYVPALLPVLGIAWLWHSAPARIAARADR</sequence>
<dbReference type="RefSeq" id="WP_388008620.1">
    <property type="nucleotide sequence ID" value="NZ_JBHUEE010000008.1"/>
</dbReference>
<evidence type="ECO:0000313" key="3">
    <source>
        <dbReference type="Proteomes" id="UP001597277"/>
    </source>
</evidence>
<evidence type="ECO:0008006" key="4">
    <source>
        <dbReference type="Google" id="ProtNLM"/>
    </source>
</evidence>
<feature type="transmembrane region" description="Helical" evidence="1">
    <location>
        <begin position="119"/>
        <end position="136"/>
    </location>
</feature>
<keyword evidence="1" id="KW-0812">Transmembrane</keyword>
<feature type="transmembrane region" description="Helical" evidence="1">
    <location>
        <begin position="20"/>
        <end position="40"/>
    </location>
</feature>
<evidence type="ECO:0000313" key="2">
    <source>
        <dbReference type="EMBL" id="MFD1719068.1"/>
    </source>
</evidence>
<keyword evidence="1" id="KW-1133">Transmembrane helix</keyword>
<feature type="transmembrane region" description="Helical" evidence="1">
    <location>
        <begin position="52"/>
        <end position="72"/>
    </location>
</feature>
<keyword evidence="3" id="KW-1185">Reference proteome</keyword>
<feature type="transmembrane region" description="Helical" evidence="1">
    <location>
        <begin position="81"/>
        <end position="99"/>
    </location>
</feature>
<reference evidence="3" key="1">
    <citation type="journal article" date="2019" name="Int. J. Syst. Evol. Microbiol.">
        <title>The Global Catalogue of Microorganisms (GCM) 10K type strain sequencing project: providing services to taxonomists for standard genome sequencing and annotation.</title>
        <authorList>
            <consortium name="The Broad Institute Genomics Platform"/>
            <consortium name="The Broad Institute Genome Sequencing Center for Infectious Disease"/>
            <person name="Wu L."/>
            <person name="Ma J."/>
        </authorList>
    </citation>
    <scope>NUCLEOTIDE SEQUENCE [LARGE SCALE GENOMIC DNA]</scope>
    <source>
        <strain evidence="3">JCM 17130</strain>
    </source>
</reference>
<protein>
    <recommendedName>
        <fullName evidence="4">Integral membrane protein</fullName>
    </recommendedName>
</protein>
<comment type="caution">
    <text evidence="2">The sequence shown here is derived from an EMBL/GenBank/DDBJ whole genome shotgun (WGS) entry which is preliminary data.</text>
</comment>
<accession>A0ABW4L8B0</accession>
<organism evidence="2 3">
    <name type="scientific">Georgenia deserti</name>
    <dbReference type="NCBI Taxonomy" id="2093781"/>
    <lineage>
        <taxon>Bacteria</taxon>
        <taxon>Bacillati</taxon>
        <taxon>Actinomycetota</taxon>
        <taxon>Actinomycetes</taxon>
        <taxon>Micrococcales</taxon>
        <taxon>Bogoriellaceae</taxon>
        <taxon>Georgenia</taxon>
    </lineage>
</organism>
<dbReference type="EMBL" id="JBHUEE010000008">
    <property type="protein sequence ID" value="MFD1719068.1"/>
    <property type="molecule type" value="Genomic_DNA"/>
</dbReference>
<keyword evidence="1" id="KW-0472">Membrane</keyword>